<gene>
    <name evidence="2" type="ORF">V5F89_12450</name>
</gene>
<name>A0ABZ2D1Z8_9SPHN</name>
<dbReference type="EMBL" id="CP144918">
    <property type="protein sequence ID" value="WWA47060.1"/>
    <property type="molecule type" value="Genomic_DNA"/>
</dbReference>
<protein>
    <submittedName>
        <fullName evidence="2">Uncharacterized protein</fullName>
    </submittedName>
</protein>
<evidence type="ECO:0000256" key="1">
    <source>
        <dbReference type="SAM" id="MobiDB-lite"/>
    </source>
</evidence>
<sequence>MKVKTLRDHQNQYGKKYSKKVGDEYEHPSPETDIAFGYVAPADRDGEKDASKSSGTKAPAGNVKG</sequence>
<evidence type="ECO:0000313" key="2">
    <source>
        <dbReference type="EMBL" id="WWA47060.1"/>
    </source>
</evidence>
<organism evidence="2 3">
    <name type="scientific">Pelagerythrobacter marensis</name>
    <dbReference type="NCBI Taxonomy" id="543877"/>
    <lineage>
        <taxon>Bacteria</taxon>
        <taxon>Pseudomonadati</taxon>
        <taxon>Pseudomonadota</taxon>
        <taxon>Alphaproteobacteria</taxon>
        <taxon>Sphingomonadales</taxon>
        <taxon>Erythrobacteraceae</taxon>
        <taxon>Pelagerythrobacter</taxon>
    </lineage>
</organism>
<dbReference type="Proteomes" id="UP001335183">
    <property type="component" value="Chromosome"/>
</dbReference>
<feature type="compositionally biased region" description="Basic and acidic residues" evidence="1">
    <location>
        <begin position="1"/>
        <end position="10"/>
    </location>
</feature>
<feature type="compositionally biased region" description="Basic and acidic residues" evidence="1">
    <location>
        <begin position="20"/>
        <end position="30"/>
    </location>
</feature>
<reference evidence="2 3" key="1">
    <citation type="submission" date="2024-02" db="EMBL/GenBank/DDBJ databases">
        <title>The whole genome sequence of five bacterial samples isolated from Abu Dhabi Sabkha-shore region.</title>
        <authorList>
            <person name="Sudalaimuthuasari N."/>
            <person name="Sarfraz B."/>
            <person name="Tuyisabe J.D."/>
            <person name="Mugisha Ntwali L.D.M."/>
            <person name="Ali A.I.A.A."/>
            <person name="Almansoori S.Z.A."/>
            <person name="Alajami H.S.A."/>
            <person name="Almeqbaali A.A.S."/>
            <person name="Kundu B."/>
            <person name="Saeed E.E."/>
            <person name="Sukumarinath V."/>
            <person name="Mishra A.K."/>
            <person name="Hazzouri K.M."/>
            <person name="Almaskari R."/>
            <person name="Sharma A.K."/>
            <person name="Amiri K.M.A."/>
        </authorList>
    </citation>
    <scope>NUCLEOTIDE SEQUENCE [LARGE SCALE GENOMIC DNA]</scope>
    <source>
        <strain evidence="3">kcgeb_sd</strain>
    </source>
</reference>
<keyword evidence="3" id="KW-1185">Reference proteome</keyword>
<dbReference type="RefSeq" id="WP_338445951.1">
    <property type="nucleotide sequence ID" value="NZ_CP144918.1"/>
</dbReference>
<proteinExistence type="predicted"/>
<feature type="compositionally biased region" description="Basic and acidic residues" evidence="1">
    <location>
        <begin position="42"/>
        <end position="51"/>
    </location>
</feature>
<accession>A0ABZ2D1Z8</accession>
<feature type="region of interest" description="Disordered" evidence="1">
    <location>
        <begin position="1"/>
        <end position="65"/>
    </location>
</feature>
<evidence type="ECO:0000313" key="3">
    <source>
        <dbReference type="Proteomes" id="UP001335183"/>
    </source>
</evidence>